<dbReference type="InterPro" id="IPR019734">
    <property type="entry name" value="TPR_rpt"/>
</dbReference>
<evidence type="ECO:0000313" key="5">
    <source>
        <dbReference type="EMBL" id="HIY87589.1"/>
    </source>
</evidence>
<protein>
    <submittedName>
        <fullName evidence="5">Caspase family protein</fullName>
    </submittedName>
</protein>
<evidence type="ECO:0000256" key="3">
    <source>
        <dbReference type="SAM" id="SignalP"/>
    </source>
</evidence>
<feature type="signal peptide" evidence="3">
    <location>
        <begin position="1"/>
        <end position="25"/>
    </location>
</feature>
<keyword evidence="3" id="KW-0732">Signal</keyword>
<feature type="repeat" description="TPR" evidence="1">
    <location>
        <begin position="168"/>
        <end position="201"/>
    </location>
</feature>
<proteinExistence type="predicted"/>
<dbReference type="SUPFAM" id="SSF52129">
    <property type="entry name" value="Caspase-like"/>
    <property type="match status" value="1"/>
</dbReference>
<accession>A0A9D1ZHF1</accession>
<dbReference type="EMBL" id="DXCV01000024">
    <property type="protein sequence ID" value="HIY87589.1"/>
    <property type="molecule type" value="Genomic_DNA"/>
</dbReference>
<gene>
    <name evidence="5" type="ORF">H9824_02650</name>
</gene>
<dbReference type="AlphaFoldDB" id="A0A9D1ZHF1"/>
<dbReference type="InterPro" id="IPR052039">
    <property type="entry name" value="Caspase-related_regulators"/>
</dbReference>
<dbReference type="Gene3D" id="1.25.40.10">
    <property type="entry name" value="Tetratricopeptide repeat domain"/>
    <property type="match status" value="2"/>
</dbReference>
<name>A0A9D1ZHF1_9BACE</name>
<dbReference type="InterPro" id="IPR011600">
    <property type="entry name" value="Pept_C14_caspase"/>
</dbReference>
<dbReference type="GO" id="GO:0004197">
    <property type="term" value="F:cysteine-type endopeptidase activity"/>
    <property type="evidence" value="ECO:0007669"/>
    <property type="project" value="InterPro"/>
</dbReference>
<dbReference type="PROSITE" id="PS50005">
    <property type="entry name" value="TPR"/>
    <property type="match status" value="2"/>
</dbReference>
<dbReference type="Pfam" id="PF00656">
    <property type="entry name" value="Peptidase_C14"/>
    <property type="match status" value="1"/>
</dbReference>
<feature type="repeat" description="TPR" evidence="1">
    <location>
        <begin position="236"/>
        <end position="269"/>
    </location>
</feature>
<dbReference type="Proteomes" id="UP000886851">
    <property type="component" value="Unassembled WGS sequence"/>
</dbReference>
<evidence type="ECO:0000313" key="6">
    <source>
        <dbReference type="Proteomes" id="UP000886851"/>
    </source>
</evidence>
<feature type="region of interest" description="Disordered" evidence="2">
    <location>
        <begin position="581"/>
        <end position="608"/>
    </location>
</feature>
<organism evidence="5 6">
    <name type="scientific">Candidatus Bacteroides pullicola</name>
    <dbReference type="NCBI Taxonomy" id="2838475"/>
    <lineage>
        <taxon>Bacteria</taxon>
        <taxon>Pseudomonadati</taxon>
        <taxon>Bacteroidota</taxon>
        <taxon>Bacteroidia</taxon>
        <taxon>Bacteroidales</taxon>
        <taxon>Bacteroidaceae</taxon>
        <taxon>Bacteroides</taxon>
    </lineage>
</organism>
<reference evidence="5" key="2">
    <citation type="submission" date="2021-04" db="EMBL/GenBank/DDBJ databases">
        <authorList>
            <person name="Gilroy R."/>
        </authorList>
    </citation>
    <scope>NUCLEOTIDE SEQUENCE</scope>
    <source>
        <strain evidence="5">Gambia2-208</strain>
    </source>
</reference>
<dbReference type="GO" id="GO:0006508">
    <property type="term" value="P:proteolysis"/>
    <property type="evidence" value="ECO:0007669"/>
    <property type="project" value="InterPro"/>
</dbReference>
<reference evidence="5" key="1">
    <citation type="journal article" date="2021" name="PeerJ">
        <title>Extensive microbial diversity within the chicken gut microbiome revealed by metagenomics and culture.</title>
        <authorList>
            <person name="Gilroy R."/>
            <person name="Ravi A."/>
            <person name="Getino M."/>
            <person name="Pursley I."/>
            <person name="Horton D.L."/>
            <person name="Alikhan N.F."/>
            <person name="Baker D."/>
            <person name="Gharbi K."/>
            <person name="Hall N."/>
            <person name="Watson M."/>
            <person name="Adriaenssens E.M."/>
            <person name="Foster-Nyarko E."/>
            <person name="Jarju S."/>
            <person name="Secka A."/>
            <person name="Antonio M."/>
            <person name="Oren A."/>
            <person name="Chaudhuri R.R."/>
            <person name="La Ragione R."/>
            <person name="Hildebrand F."/>
            <person name="Pallen M.J."/>
        </authorList>
    </citation>
    <scope>NUCLEOTIDE SEQUENCE</scope>
    <source>
        <strain evidence="5">Gambia2-208</strain>
    </source>
</reference>
<comment type="caution">
    <text evidence="5">The sequence shown here is derived from an EMBL/GenBank/DDBJ whole genome shotgun (WGS) entry which is preliminary data.</text>
</comment>
<feature type="chain" id="PRO_5039499811" evidence="3">
    <location>
        <begin position="26"/>
        <end position="860"/>
    </location>
</feature>
<evidence type="ECO:0000256" key="1">
    <source>
        <dbReference type="PROSITE-ProRule" id="PRU00339"/>
    </source>
</evidence>
<dbReference type="InterPro" id="IPR011990">
    <property type="entry name" value="TPR-like_helical_dom_sf"/>
</dbReference>
<dbReference type="PANTHER" id="PTHR22576:SF37">
    <property type="entry name" value="MUCOSA-ASSOCIATED LYMPHOID TISSUE LYMPHOMA TRANSLOCATION PROTEIN 1"/>
    <property type="match status" value="1"/>
</dbReference>
<dbReference type="Gene3D" id="3.40.50.1460">
    <property type="match status" value="1"/>
</dbReference>
<dbReference type="PANTHER" id="PTHR22576">
    <property type="entry name" value="MUCOSA ASSOCIATED LYMPHOID TISSUE LYMPHOMA TRANSLOCATION PROTEIN 1/PARACASPASE"/>
    <property type="match status" value="1"/>
</dbReference>
<sequence length="860" mass="95892">MKLKRLFWGALAASCLYGMPLSAQSTDKATAAYREFVRLNNEGADKANVYSALYRCYTEYVSVLSSAQAGTAAYQEAKSALRDIYPYLQNGAIYNSQHGNQQNALIFAQAYMDVPLMDAFAGESFTRDDYFATMASFAAFGTYDISDYAKAIPYFRAYLETGDTKNRKDVYAYMAMSYLKIGNFDLAKNVLDEAMSNYPTDFNLLSIAINACIDSKDYVNLQKYVTKALAQKPQDNTLLNIQGKLYEDTQQYQQALNTYLKLRRANPRSLDVARHVALNYYNLGVLNYNKASMEQSASSAKKYDRQAKEYFTAAAATLEDIVASDPMSVKYLEALATAYSCMGEADRLSAVNSKIASLGGQTVQASSMPSMMAYSGKKVQQDTPMQNMAQATPSAGAVTHQEYASVTTTGEPPRYSQYAKEYVESRIERWQTKDPYETVDEYKARVTQQTRDAKIKELLKEAEAEYIKTYTADIRFTDMLLKPYDAENRVFLVESKYGELIVPVPREHNEAQVFESSWAGMQFKDPKFYINNDKLMLSSLTFVTPTGDTYRYDGDESLNYTETVVDMNFSDIDTSKLVAEDHSSNTPGVRRSKTMVSVGKSDVDTDIPESKEVNDKTFAYIIANEDYSMVAPVPMAQNDGQTFGEYCRKTLGLPETNVRYYPNASYGIMLSAIQDLKNIAKVYDPGEINVIFYYAGHGVPNEATKDAFLLPIDANGQQTEVCYSLNKLYSELAGLNANSVVVFLDACFSGAGRDGDMLASARGVALKAKAEKPQGNMVIFSAASGDETAYPFKEKGHGLFTYYLLKKLQESKGNATLQEIGDYVTEEVRRQSQLVNHKLQTPTVSASTAMGDSWKNMKLK</sequence>
<feature type="domain" description="Peptidase C14 caspase" evidence="4">
    <location>
        <begin position="618"/>
        <end position="848"/>
    </location>
</feature>
<keyword evidence="1" id="KW-0802">TPR repeat</keyword>
<evidence type="ECO:0000259" key="4">
    <source>
        <dbReference type="Pfam" id="PF00656"/>
    </source>
</evidence>
<dbReference type="SUPFAM" id="SSF48452">
    <property type="entry name" value="TPR-like"/>
    <property type="match status" value="1"/>
</dbReference>
<dbReference type="InterPro" id="IPR029030">
    <property type="entry name" value="Caspase-like_dom_sf"/>
</dbReference>
<evidence type="ECO:0000256" key="2">
    <source>
        <dbReference type="SAM" id="MobiDB-lite"/>
    </source>
</evidence>